<name>A0A211ZU48_9PROT</name>
<evidence type="ECO:0000313" key="1">
    <source>
        <dbReference type="EMBL" id="OWJ68773.1"/>
    </source>
</evidence>
<sequence length="67" mass="7893">MSEPRSSLSRRQPRPPTEIEQLRRMRAAAWHGQGVAVIRPEEVEDDWIRQAIVNEADRLYGKRNREP</sequence>
<protein>
    <submittedName>
        <fullName evidence="1">Uncharacterized protein</fullName>
    </submittedName>
</protein>
<comment type="caution">
    <text evidence="1">The sequence shown here is derived from an EMBL/GenBank/DDBJ whole genome shotgun (WGS) entry which is preliminary data.</text>
</comment>
<evidence type="ECO:0000313" key="2">
    <source>
        <dbReference type="Proteomes" id="UP000196655"/>
    </source>
</evidence>
<dbReference type="Proteomes" id="UP000196655">
    <property type="component" value="Unassembled WGS sequence"/>
</dbReference>
<keyword evidence="2" id="KW-1185">Reference proteome</keyword>
<dbReference type="STRING" id="1122125.GCA_000423185_02962"/>
<organism evidence="1 2">
    <name type="scientific">Inquilinus limosus</name>
    <dbReference type="NCBI Taxonomy" id="171674"/>
    <lineage>
        <taxon>Bacteria</taxon>
        <taxon>Pseudomonadati</taxon>
        <taxon>Pseudomonadota</taxon>
        <taxon>Alphaproteobacteria</taxon>
        <taxon>Rhodospirillales</taxon>
        <taxon>Rhodospirillaceae</taxon>
        <taxon>Inquilinus</taxon>
    </lineage>
</organism>
<gene>
    <name evidence="1" type="ORF">BWR60_03225</name>
</gene>
<reference evidence="2" key="1">
    <citation type="submission" date="2017-05" db="EMBL/GenBank/DDBJ databases">
        <authorList>
            <person name="Macchi M."/>
            <person name="Festa S."/>
            <person name="Coppotelli B.M."/>
            <person name="Morelli I.S."/>
        </authorList>
    </citation>
    <scope>NUCLEOTIDE SEQUENCE [LARGE SCALE GENOMIC DNA]</scope>
    <source>
        <strain evidence="2">I</strain>
    </source>
</reference>
<dbReference type="EMBL" id="NHON01000003">
    <property type="protein sequence ID" value="OWJ68773.1"/>
    <property type="molecule type" value="Genomic_DNA"/>
</dbReference>
<proteinExistence type="predicted"/>
<dbReference type="OrthoDB" id="7364813at2"/>
<dbReference type="RefSeq" id="WP_088149563.1">
    <property type="nucleotide sequence ID" value="NZ_NHON01000003.1"/>
</dbReference>
<accession>A0A211ZU48</accession>
<dbReference type="AlphaFoldDB" id="A0A211ZU48"/>